<evidence type="ECO:0000256" key="8">
    <source>
        <dbReference type="ARBA" id="ARBA00023049"/>
    </source>
</evidence>
<evidence type="ECO:0000256" key="1">
    <source>
        <dbReference type="ARBA" id="ARBA00000870"/>
    </source>
</evidence>
<sequence length="405" mass="44135">MRAHERLLAYVRVDTTSDEFAGKTPSTPGQLELAGQLAAEMRSLSFEGVRVTDDGFVYGFLPATKGLEHLPCLGLIAHMDTAPDFAGKDVRPQVHERYDGGDVRLAGSGDVLSPAQFPTLARLAGKTLITTDGTTLLGADDKAGIAEILTACEQIVQSGAPHCRLAVAFTPDEEIGSGIERFDVAGFGADFAYTVDGGDPGELGFENFNACGAQFDVQGVSVHPGSAKDTMVNASLVAMQINAMLPAGETPRDTEGREGFFHLTDMQGDVERARLRYIVREHDAARFEARKEQLRHIEQLINHRYGAGTAKLTIREQYRNMIEQIRPHMHLVENAHEAMREAGMEPQDVPVRGGTDGARLCYMGLPCPNLCTGGYAFHGRFEHIAVEDMDACVRMLVELVARYSR</sequence>
<dbReference type="GO" id="GO:0045148">
    <property type="term" value="F:tripeptide aminopeptidase activity"/>
    <property type="evidence" value="ECO:0007669"/>
    <property type="project" value="UniProtKB-UniRule"/>
</dbReference>
<evidence type="ECO:0000256" key="6">
    <source>
        <dbReference type="ARBA" id="ARBA00022801"/>
    </source>
</evidence>
<dbReference type="PIRSF" id="PIRSF037215">
    <property type="entry name" value="Peptidase_M20B"/>
    <property type="match status" value="1"/>
</dbReference>
<organism evidence="13 14">
    <name type="scientific">Candidatus Onthenecus intestinigallinarum</name>
    <dbReference type="NCBI Taxonomy" id="2840875"/>
    <lineage>
        <taxon>Bacteria</taxon>
        <taxon>Bacillati</taxon>
        <taxon>Bacillota</taxon>
        <taxon>Clostridia</taxon>
        <taxon>Eubacteriales</taxon>
        <taxon>Candidatus Onthenecus</taxon>
    </lineage>
</organism>
<keyword evidence="3 13" id="KW-0031">Aminopeptidase</keyword>
<dbReference type="NCBIfam" id="TIGR01882">
    <property type="entry name" value="peptidase-T"/>
    <property type="match status" value="1"/>
</dbReference>
<dbReference type="PANTHER" id="PTHR42994:SF1">
    <property type="entry name" value="PEPTIDASE T"/>
    <property type="match status" value="1"/>
</dbReference>
<dbReference type="SUPFAM" id="SSF55031">
    <property type="entry name" value="Bacterial exopeptidase dimerisation domain"/>
    <property type="match status" value="1"/>
</dbReference>
<dbReference type="Gene3D" id="3.30.70.360">
    <property type="match status" value="1"/>
</dbReference>
<reference evidence="13" key="2">
    <citation type="journal article" date="2021" name="PeerJ">
        <title>Extensive microbial diversity within the chicken gut microbiome revealed by metagenomics and culture.</title>
        <authorList>
            <person name="Gilroy R."/>
            <person name="Ravi A."/>
            <person name="Getino M."/>
            <person name="Pursley I."/>
            <person name="Horton D.L."/>
            <person name="Alikhan N.F."/>
            <person name="Baker D."/>
            <person name="Gharbi K."/>
            <person name="Hall N."/>
            <person name="Watson M."/>
            <person name="Adriaenssens E.M."/>
            <person name="Foster-Nyarko E."/>
            <person name="Jarju S."/>
            <person name="Secka A."/>
            <person name="Antonio M."/>
            <person name="Oren A."/>
            <person name="Chaudhuri R.R."/>
            <person name="La Ragione R."/>
            <person name="Hildebrand F."/>
            <person name="Pallen M.J."/>
        </authorList>
    </citation>
    <scope>NUCLEOTIDE SEQUENCE</scope>
    <source>
        <strain evidence="13">ChiSxjej2B14-6234</strain>
    </source>
</reference>
<keyword evidence="8" id="KW-0482">Metalloprotease</keyword>
<dbReference type="Pfam" id="PF01546">
    <property type="entry name" value="Peptidase_M20"/>
    <property type="match status" value="1"/>
</dbReference>
<feature type="domain" description="Peptidase M20 dimerisation" evidence="12">
    <location>
        <begin position="206"/>
        <end position="307"/>
    </location>
</feature>
<dbReference type="InterPro" id="IPR010161">
    <property type="entry name" value="Peptidase_M20B"/>
</dbReference>
<dbReference type="GO" id="GO:0006518">
    <property type="term" value="P:peptide metabolic process"/>
    <property type="evidence" value="ECO:0007669"/>
    <property type="project" value="InterPro"/>
</dbReference>
<feature type="binding site" evidence="11">
    <location>
        <position position="78"/>
    </location>
    <ligand>
        <name>Zn(2+)</name>
        <dbReference type="ChEBI" id="CHEBI:29105"/>
        <label>1</label>
    </ligand>
</feature>
<evidence type="ECO:0000256" key="3">
    <source>
        <dbReference type="ARBA" id="ARBA00022438"/>
    </source>
</evidence>
<feature type="binding site" evidence="11">
    <location>
        <position position="140"/>
    </location>
    <ligand>
        <name>Zn(2+)</name>
        <dbReference type="ChEBI" id="CHEBI:29105"/>
        <label>2</label>
    </ligand>
</feature>
<dbReference type="InterPro" id="IPR036264">
    <property type="entry name" value="Bact_exopeptidase_dim_dom"/>
</dbReference>
<dbReference type="SUPFAM" id="SSF53187">
    <property type="entry name" value="Zn-dependent exopeptidases"/>
    <property type="match status" value="1"/>
</dbReference>
<proteinExistence type="inferred from homology"/>
<dbReference type="GO" id="GO:0008270">
    <property type="term" value="F:zinc ion binding"/>
    <property type="evidence" value="ECO:0007669"/>
    <property type="project" value="InterPro"/>
</dbReference>
<evidence type="ECO:0000256" key="7">
    <source>
        <dbReference type="ARBA" id="ARBA00022833"/>
    </source>
</evidence>
<name>A0A9D0Z937_9FIRM</name>
<evidence type="ECO:0000256" key="10">
    <source>
        <dbReference type="PIRSR" id="PIRSR037215-1"/>
    </source>
</evidence>
<dbReference type="Proteomes" id="UP000886887">
    <property type="component" value="Unassembled WGS sequence"/>
</dbReference>
<feature type="binding site" evidence="11">
    <location>
        <position position="174"/>
    </location>
    <ligand>
        <name>Zn(2+)</name>
        <dbReference type="ChEBI" id="CHEBI:29105"/>
        <label>2</label>
    </ligand>
</feature>
<protein>
    <recommendedName>
        <fullName evidence="9">Peptidase T</fullName>
        <ecNumber evidence="9">3.4.11.4</ecNumber>
    </recommendedName>
</protein>
<comment type="cofactor">
    <cofactor evidence="11">
        <name>Zn(2+)</name>
        <dbReference type="ChEBI" id="CHEBI:29105"/>
    </cofactor>
    <text evidence="11">Binds 2 Zn(2+) ions per subunit.</text>
</comment>
<feature type="binding site" evidence="11">
    <location>
        <position position="196"/>
    </location>
    <ligand>
        <name>Zn(2+)</name>
        <dbReference type="ChEBI" id="CHEBI:29105"/>
        <label>1</label>
    </ligand>
</feature>
<keyword evidence="4" id="KW-0645">Protease</keyword>
<feature type="active site" evidence="10">
    <location>
        <position position="80"/>
    </location>
</feature>
<dbReference type="InterPro" id="IPR001261">
    <property type="entry name" value="ArgE/DapE_CS"/>
</dbReference>
<dbReference type="NCBIfam" id="NF009920">
    <property type="entry name" value="PRK13381.1"/>
    <property type="match status" value="1"/>
</dbReference>
<keyword evidence="5 11" id="KW-0479">Metal-binding</keyword>
<evidence type="ECO:0000259" key="12">
    <source>
        <dbReference type="Pfam" id="PF07687"/>
    </source>
</evidence>
<feature type="binding site" evidence="11">
    <location>
        <position position="140"/>
    </location>
    <ligand>
        <name>Zn(2+)</name>
        <dbReference type="ChEBI" id="CHEBI:29105"/>
        <label>1</label>
    </ligand>
</feature>
<dbReference type="InterPro" id="IPR002933">
    <property type="entry name" value="Peptidase_M20"/>
</dbReference>
<dbReference type="EC" id="3.4.11.4" evidence="9"/>
<keyword evidence="6 13" id="KW-0378">Hydrolase</keyword>
<dbReference type="PROSITE" id="PS00758">
    <property type="entry name" value="ARGE_DAPE_CPG2_1"/>
    <property type="match status" value="1"/>
</dbReference>
<dbReference type="AlphaFoldDB" id="A0A9D0Z937"/>
<comment type="catalytic activity">
    <reaction evidence="1">
        <text>Release of the N-terminal residue from a tripeptide.</text>
        <dbReference type="EC" id="3.4.11.4"/>
    </reaction>
</comment>
<evidence type="ECO:0000313" key="13">
    <source>
        <dbReference type="EMBL" id="HIQ71492.1"/>
    </source>
</evidence>
<comment type="similarity">
    <text evidence="2">Belongs to the peptidase M20B family.</text>
</comment>
<dbReference type="NCBIfam" id="NF003976">
    <property type="entry name" value="PRK05469.1"/>
    <property type="match status" value="1"/>
</dbReference>
<keyword evidence="7 11" id="KW-0862">Zinc</keyword>
<dbReference type="InterPro" id="IPR011650">
    <property type="entry name" value="Peptidase_M20_dimer"/>
</dbReference>
<evidence type="ECO:0000256" key="4">
    <source>
        <dbReference type="ARBA" id="ARBA00022670"/>
    </source>
</evidence>
<dbReference type="EMBL" id="DVFJ01000013">
    <property type="protein sequence ID" value="HIQ71492.1"/>
    <property type="molecule type" value="Genomic_DNA"/>
</dbReference>
<dbReference type="GO" id="GO:0008237">
    <property type="term" value="F:metallopeptidase activity"/>
    <property type="evidence" value="ECO:0007669"/>
    <property type="project" value="UniProtKB-KW"/>
</dbReference>
<evidence type="ECO:0000256" key="2">
    <source>
        <dbReference type="ARBA" id="ARBA00009692"/>
    </source>
</evidence>
<gene>
    <name evidence="13" type="primary">pepT</name>
    <name evidence="13" type="ORF">IAB73_04695</name>
</gene>
<dbReference type="CDD" id="cd03892">
    <property type="entry name" value="M20_peptT"/>
    <property type="match status" value="1"/>
</dbReference>
<dbReference type="Pfam" id="PF07687">
    <property type="entry name" value="M20_dimer"/>
    <property type="match status" value="1"/>
</dbReference>
<feature type="active site" description="Proton acceptor" evidence="10">
    <location>
        <position position="173"/>
    </location>
</feature>
<evidence type="ECO:0000313" key="14">
    <source>
        <dbReference type="Proteomes" id="UP000886887"/>
    </source>
</evidence>
<evidence type="ECO:0000256" key="5">
    <source>
        <dbReference type="ARBA" id="ARBA00022723"/>
    </source>
</evidence>
<accession>A0A9D0Z937</accession>
<dbReference type="PROSITE" id="PS00759">
    <property type="entry name" value="ARGE_DAPE_CPG2_2"/>
    <property type="match status" value="1"/>
</dbReference>
<dbReference type="GO" id="GO:0006508">
    <property type="term" value="P:proteolysis"/>
    <property type="evidence" value="ECO:0007669"/>
    <property type="project" value="UniProtKB-UniRule"/>
</dbReference>
<comment type="caution">
    <text evidence="13">The sequence shown here is derived from an EMBL/GenBank/DDBJ whole genome shotgun (WGS) entry which is preliminary data.</text>
</comment>
<dbReference type="Gene3D" id="3.40.630.10">
    <property type="entry name" value="Zn peptidases"/>
    <property type="match status" value="1"/>
</dbReference>
<feature type="binding site" evidence="11">
    <location>
        <position position="378"/>
    </location>
    <ligand>
        <name>Zn(2+)</name>
        <dbReference type="ChEBI" id="CHEBI:29105"/>
        <label>2</label>
    </ligand>
</feature>
<evidence type="ECO:0000256" key="11">
    <source>
        <dbReference type="PIRSR" id="PIRSR037215-2"/>
    </source>
</evidence>
<evidence type="ECO:0000256" key="9">
    <source>
        <dbReference type="NCBIfam" id="TIGR01882"/>
    </source>
</evidence>
<dbReference type="PANTHER" id="PTHR42994">
    <property type="entry name" value="PEPTIDASE T"/>
    <property type="match status" value="1"/>
</dbReference>
<reference evidence="13" key="1">
    <citation type="submission" date="2020-10" db="EMBL/GenBank/DDBJ databases">
        <authorList>
            <person name="Gilroy R."/>
        </authorList>
    </citation>
    <scope>NUCLEOTIDE SEQUENCE</scope>
    <source>
        <strain evidence="13">ChiSxjej2B14-6234</strain>
    </source>
</reference>